<dbReference type="Proteomes" id="UP000552097">
    <property type="component" value="Unassembled WGS sequence"/>
</dbReference>
<accession>A0A7W9M039</accession>
<dbReference type="EMBL" id="JACHMO010000001">
    <property type="protein sequence ID" value="MBB5802559.1"/>
    <property type="molecule type" value="Genomic_DNA"/>
</dbReference>
<evidence type="ECO:0000256" key="1">
    <source>
        <dbReference type="SAM" id="MobiDB-lite"/>
    </source>
</evidence>
<sequence length="58" mass="6136">MTVFAGDVPAFPGSVRDDPTESRPARLPDHRWNLLATGPVSGRRARRPAGPSPSAARG</sequence>
<proteinExistence type="predicted"/>
<evidence type="ECO:0000313" key="2">
    <source>
        <dbReference type="EMBL" id="MBB5802559.1"/>
    </source>
</evidence>
<name>A0A7W9M039_9PSEU</name>
<feature type="compositionally biased region" description="Basic and acidic residues" evidence="1">
    <location>
        <begin position="15"/>
        <end position="32"/>
    </location>
</feature>
<organism evidence="2 3">
    <name type="scientific">Saccharothrix ecbatanensis</name>
    <dbReference type="NCBI Taxonomy" id="1105145"/>
    <lineage>
        <taxon>Bacteria</taxon>
        <taxon>Bacillati</taxon>
        <taxon>Actinomycetota</taxon>
        <taxon>Actinomycetes</taxon>
        <taxon>Pseudonocardiales</taxon>
        <taxon>Pseudonocardiaceae</taxon>
        <taxon>Saccharothrix</taxon>
    </lineage>
</organism>
<comment type="caution">
    <text evidence="2">The sequence shown here is derived from an EMBL/GenBank/DDBJ whole genome shotgun (WGS) entry which is preliminary data.</text>
</comment>
<dbReference type="AlphaFoldDB" id="A0A7W9M039"/>
<evidence type="ECO:0000313" key="3">
    <source>
        <dbReference type="Proteomes" id="UP000552097"/>
    </source>
</evidence>
<feature type="region of interest" description="Disordered" evidence="1">
    <location>
        <begin position="1"/>
        <end position="58"/>
    </location>
</feature>
<feature type="compositionally biased region" description="Low complexity" evidence="1">
    <location>
        <begin position="38"/>
        <end position="58"/>
    </location>
</feature>
<keyword evidence="3" id="KW-1185">Reference proteome</keyword>
<dbReference type="RefSeq" id="WP_184919325.1">
    <property type="nucleotide sequence ID" value="NZ_JACHMO010000001.1"/>
</dbReference>
<reference evidence="2 3" key="1">
    <citation type="submission" date="2020-08" db="EMBL/GenBank/DDBJ databases">
        <title>Sequencing the genomes of 1000 actinobacteria strains.</title>
        <authorList>
            <person name="Klenk H.-P."/>
        </authorList>
    </citation>
    <scope>NUCLEOTIDE SEQUENCE [LARGE SCALE GENOMIC DNA]</scope>
    <source>
        <strain evidence="2 3">DSM 45486</strain>
    </source>
</reference>
<protein>
    <submittedName>
        <fullName evidence="2">Uncharacterized protein</fullName>
    </submittedName>
</protein>
<gene>
    <name evidence="2" type="ORF">F4560_002327</name>
</gene>